<sequence length="435" mass="50977">MEQLHQAQTIPHIVQVYQPSISNNKIENFQIIHISHPSLQDSQEKITYQQSVSDTLHMPVTNHNNDPHIQLNQNQISIPCQQAHLNLNLQQIQGHITLQSSDMAQSLQMTSHMLMPQPPVFKQHMLLSSEQQQYYGYDYQKEQCVVTKEEPGLTDKKMECKSESAQIEIEIVPSSKRTRSQIPNPEKWACNIRKMKHQRGEAYISRRGKYVPERRVKNTKDCLKTCKYKCNEKINNTDREHIFRAFYSLNANEKRHFLLNTTERNHARHKIMDGQHKRKYSFKYFFLVRAVRYTVCKNFYLGTLAISQKPVYNVHLGKSDMNLPKPDGRGLSEASTHSLPAEVKDRVRKHIMSFKTVESKSIKQFSKKKQYLPPGLSIKKMYTMYYSDCSNENLVPVKESMYRKILKEEFNLHLKKIKSEQQLCCRCKGTIKKKS</sequence>
<dbReference type="PANTHER" id="PTHR10773:SF19">
    <property type="match status" value="1"/>
</dbReference>
<proteinExistence type="predicted"/>
<dbReference type="PANTHER" id="PTHR10773">
    <property type="entry name" value="DNA-DIRECTED RNA POLYMERASES I, II, AND III SUBUNIT RPABC2"/>
    <property type="match status" value="1"/>
</dbReference>
<reference evidence="2" key="1">
    <citation type="submission" date="2025-08" db="UniProtKB">
        <authorList>
            <consortium name="RefSeq"/>
        </authorList>
    </citation>
    <scope>IDENTIFICATION</scope>
    <source>
        <tissue evidence="2">Whole larvae</tissue>
    </source>
</reference>
<dbReference type="KEGG" id="gmw:113512869"/>
<organism evidence="1 2">
    <name type="scientific">Galleria mellonella</name>
    <name type="common">Greater wax moth</name>
    <dbReference type="NCBI Taxonomy" id="7137"/>
    <lineage>
        <taxon>Eukaryota</taxon>
        <taxon>Metazoa</taxon>
        <taxon>Ecdysozoa</taxon>
        <taxon>Arthropoda</taxon>
        <taxon>Hexapoda</taxon>
        <taxon>Insecta</taxon>
        <taxon>Pterygota</taxon>
        <taxon>Neoptera</taxon>
        <taxon>Endopterygota</taxon>
        <taxon>Lepidoptera</taxon>
        <taxon>Glossata</taxon>
        <taxon>Ditrysia</taxon>
        <taxon>Pyraloidea</taxon>
        <taxon>Pyralidae</taxon>
        <taxon>Galleriinae</taxon>
        <taxon>Galleria</taxon>
    </lineage>
</organism>
<dbReference type="Proteomes" id="UP001652740">
    <property type="component" value="Unplaced"/>
</dbReference>
<gene>
    <name evidence="2" type="primary">LOC113512869</name>
</gene>
<keyword evidence="1" id="KW-1185">Reference proteome</keyword>
<dbReference type="RefSeq" id="XP_026752619.2">
    <property type="nucleotide sequence ID" value="XM_026896818.3"/>
</dbReference>
<protein>
    <submittedName>
        <fullName evidence="2">Uncharacterized protein LOC113512869</fullName>
    </submittedName>
</protein>
<accession>A0A6J1WFL6</accession>
<name>A0A6J1WFL6_GALME</name>
<evidence type="ECO:0000313" key="1">
    <source>
        <dbReference type="Proteomes" id="UP001652740"/>
    </source>
</evidence>
<dbReference type="AlphaFoldDB" id="A0A6J1WFL6"/>
<dbReference type="InParanoid" id="A0A6J1WFL6"/>
<evidence type="ECO:0000313" key="2">
    <source>
        <dbReference type="RefSeq" id="XP_026752619.2"/>
    </source>
</evidence>
<dbReference type="GeneID" id="113512869"/>